<name>A0A127K7D6_9RHOO</name>
<dbReference type="PROSITE" id="PS01249">
    <property type="entry name" value="HYPA"/>
    <property type="match status" value="1"/>
</dbReference>
<dbReference type="RefSeq" id="WP_004292678.1">
    <property type="nucleotide sequence ID" value="NZ_CP014646.1"/>
</dbReference>
<dbReference type="GO" id="GO:0008270">
    <property type="term" value="F:zinc ion binding"/>
    <property type="evidence" value="ECO:0007669"/>
    <property type="project" value="UniProtKB-UniRule"/>
</dbReference>
<comment type="function">
    <text evidence="5">Involved in the maturation of [NiFe] hydrogenases. Required for nickel insertion into the metal center of the hydrogenase.</text>
</comment>
<keyword evidence="4 5" id="KW-0862">Zinc</keyword>
<evidence type="ECO:0000313" key="7">
    <source>
        <dbReference type="Proteomes" id="UP000036902"/>
    </source>
</evidence>
<accession>A0A127K7D6</accession>
<dbReference type="EMBL" id="CP014646">
    <property type="protein sequence ID" value="AMO37878.1"/>
    <property type="molecule type" value="Genomic_DNA"/>
</dbReference>
<evidence type="ECO:0000256" key="3">
    <source>
        <dbReference type="ARBA" id="ARBA00022723"/>
    </source>
</evidence>
<gene>
    <name evidence="5" type="primary">hypA</name>
    <name evidence="6" type="ORF">AC731_013590</name>
</gene>
<keyword evidence="7" id="KW-1185">Reference proteome</keyword>
<feature type="binding site" evidence="5">
    <location>
        <position position="89"/>
    </location>
    <ligand>
        <name>Zn(2+)</name>
        <dbReference type="ChEBI" id="CHEBI:29105"/>
    </ligand>
</feature>
<dbReference type="STRING" id="1134435.AC731_013590"/>
<feature type="binding site" evidence="5">
    <location>
        <position position="2"/>
    </location>
    <ligand>
        <name>Ni(2+)</name>
        <dbReference type="ChEBI" id="CHEBI:49786"/>
    </ligand>
</feature>
<dbReference type="AlphaFoldDB" id="A0A127K7D6"/>
<dbReference type="Gene3D" id="3.30.2320.80">
    <property type="match status" value="1"/>
</dbReference>
<feature type="binding site" evidence="5">
    <location>
        <position position="73"/>
    </location>
    <ligand>
        <name>Zn(2+)</name>
        <dbReference type="ChEBI" id="CHEBI:29105"/>
    </ligand>
</feature>
<feature type="binding site" evidence="5">
    <location>
        <position position="92"/>
    </location>
    <ligand>
        <name>Zn(2+)</name>
        <dbReference type="ChEBI" id="CHEBI:29105"/>
    </ligand>
</feature>
<dbReference type="Pfam" id="PF01155">
    <property type="entry name" value="HypA"/>
    <property type="match status" value="1"/>
</dbReference>
<evidence type="ECO:0000256" key="1">
    <source>
        <dbReference type="ARBA" id="ARBA00010748"/>
    </source>
</evidence>
<proteinExistence type="inferred from homology"/>
<keyword evidence="3 5" id="KW-0479">Metal-binding</keyword>
<dbReference type="InterPro" id="IPR020538">
    <property type="entry name" value="Hydgase_Ni_incorp_HypA/HybF_CS"/>
</dbReference>
<feature type="binding site" evidence="5">
    <location>
        <position position="76"/>
    </location>
    <ligand>
        <name>Zn(2+)</name>
        <dbReference type="ChEBI" id="CHEBI:29105"/>
    </ligand>
</feature>
<evidence type="ECO:0000256" key="4">
    <source>
        <dbReference type="ARBA" id="ARBA00022833"/>
    </source>
</evidence>
<dbReference type="GO" id="GO:0016151">
    <property type="term" value="F:nickel cation binding"/>
    <property type="evidence" value="ECO:0007669"/>
    <property type="project" value="UniProtKB-UniRule"/>
</dbReference>
<dbReference type="PANTHER" id="PTHR34535">
    <property type="entry name" value="HYDROGENASE MATURATION FACTOR HYPA"/>
    <property type="match status" value="1"/>
</dbReference>
<evidence type="ECO:0000256" key="2">
    <source>
        <dbReference type="ARBA" id="ARBA00022596"/>
    </source>
</evidence>
<comment type="similarity">
    <text evidence="1 5">Belongs to the HypA/HybF family.</text>
</comment>
<dbReference type="GO" id="GO:0051604">
    <property type="term" value="P:protein maturation"/>
    <property type="evidence" value="ECO:0007669"/>
    <property type="project" value="InterPro"/>
</dbReference>
<dbReference type="PIRSF" id="PIRSF004761">
    <property type="entry name" value="Hydrgn_mat_HypA"/>
    <property type="match status" value="1"/>
</dbReference>
<dbReference type="Proteomes" id="UP000036902">
    <property type="component" value="Chromosome"/>
</dbReference>
<sequence>MHEMSLAESVRSIIEDAAEANGFTRVRRVILEIGELAAVEVDALRFCLDVVLQDTPAAGAAVVVERVAGAGWCPVCAKTVPMRGRYDACPHCGDYQLKVTAGEELRVKALDVA</sequence>
<evidence type="ECO:0000256" key="5">
    <source>
        <dbReference type="HAMAP-Rule" id="MF_00213"/>
    </source>
</evidence>
<protein>
    <recommendedName>
        <fullName evidence="5">Hydrogenase maturation factor HypA</fullName>
    </recommendedName>
</protein>
<evidence type="ECO:0000313" key="6">
    <source>
        <dbReference type="EMBL" id="AMO37878.1"/>
    </source>
</evidence>
<dbReference type="KEGG" id="thu:AC731_013590"/>
<dbReference type="NCBIfam" id="TIGR00100">
    <property type="entry name" value="hypA"/>
    <property type="match status" value="1"/>
</dbReference>
<dbReference type="InterPro" id="IPR000688">
    <property type="entry name" value="HypA/HybF"/>
</dbReference>
<dbReference type="PANTHER" id="PTHR34535:SF3">
    <property type="entry name" value="HYDROGENASE MATURATION FACTOR HYPA"/>
    <property type="match status" value="1"/>
</dbReference>
<dbReference type="HAMAP" id="MF_00213">
    <property type="entry name" value="HypA_HybF"/>
    <property type="match status" value="1"/>
</dbReference>
<reference evidence="7" key="1">
    <citation type="submission" date="2016-03" db="EMBL/GenBank/DDBJ databases">
        <authorList>
            <person name="Ma C."/>
            <person name="Zhou S."/>
            <person name="Yang G."/>
        </authorList>
    </citation>
    <scope>NUCLEOTIDE SEQUENCE [LARGE SCALE GENOMIC DNA]</scope>
    <source>
        <strain evidence="7">SgZ-1</strain>
    </source>
</reference>
<organism evidence="6 7">
    <name type="scientific">Thauera humireducens</name>
    <dbReference type="NCBI Taxonomy" id="1134435"/>
    <lineage>
        <taxon>Bacteria</taxon>
        <taxon>Pseudomonadati</taxon>
        <taxon>Pseudomonadota</taxon>
        <taxon>Betaproteobacteria</taxon>
        <taxon>Rhodocyclales</taxon>
        <taxon>Zoogloeaceae</taxon>
        <taxon>Thauera</taxon>
    </lineage>
</organism>
<keyword evidence="2 5" id="KW-0533">Nickel</keyword>